<keyword evidence="1" id="KW-0812">Transmembrane</keyword>
<feature type="transmembrane region" description="Helical" evidence="1">
    <location>
        <begin position="72"/>
        <end position="93"/>
    </location>
</feature>
<accession>A0A8A2VDK3</accession>
<gene>
    <name evidence="2" type="ORF">J0X25_18405</name>
</gene>
<dbReference type="RefSeq" id="WP_207288924.1">
    <property type="nucleotide sequence ID" value="NZ_CP071462.1"/>
</dbReference>
<evidence type="ECO:0000313" key="2">
    <source>
        <dbReference type="EMBL" id="QSW99316.1"/>
    </source>
</evidence>
<dbReference type="GeneID" id="63189320"/>
<evidence type="ECO:0000256" key="1">
    <source>
        <dbReference type="SAM" id="Phobius"/>
    </source>
</evidence>
<dbReference type="Proteomes" id="UP000663203">
    <property type="component" value="Chromosome"/>
</dbReference>
<evidence type="ECO:0000313" key="3">
    <source>
        <dbReference type="Proteomes" id="UP000663203"/>
    </source>
</evidence>
<dbReference type="KEGG" id="hakz:J0X25_18405"/>
<sequence length="112" mass="12235">MATVENVLSSVFSTIPELHSGQLGLLSGVLVVILYWHGYRRESLALLTGFYLLALGVVPASTRGLAVVQAKPWYFCSLLLITTVGAIGGRAVWTLLSFRIRSKSLESRQRDA</sequence>
<dbReference type="AlphaFoldDB" id="A0A8A2VDK3"/>
<keyword evidence="1" id="KW-0472">Membrane</keyword>
<reference evidence="2 3" key="1">
    <citation type="submission" date="2021-03" db="EMBL/GenBank/DDBJ databases">
        <title>Haloterrigena longa sp. nov. and Haloterrigena limicola sp. nov., extremely halophilic archaea isolated from a salt lake.</title>
        <authorList>
            <person name="Henglin C."/>
        </authorList>
    </citation>
    <scope>NUCLEOTIDE SEQUENCE [LARGE SCALE GENOMIC DNA]</scope>
    <source>
        <strain evidence="2 3">KZCA68</strain>
    </source>
</reference>
<keyword evidence="1" id="KW-1133">Transmembrane helix</keyword>
<proteinExistence type="predicted"/>
<protein>
    <submittedName>
        <fullName evidence="2">Uncharacterized protein</fullName>
    </submittedName>
</protein>
<keyword evidence="3" id="KW-1185">Reference proteome</keyword>
<name>A0A8A2VDK3_9EURY</name>
<dbReference type="EMBL" id="CP071462">
    <property type="protein sequence ID" value="QSW99316.1"/>
    <property type="molecule type" value="Genomic_DNA"/>
</dbReference>
<feature type="transmembrane region" description="Helical" evidence="1">
    <location>
        <begin position="20"/>
        <end position="37"/>
    </location>
</feature>
<feature type="transmembrane region" description="Helical" evidence="1">
    <location>
        <begin position="44"/>
        <end position="66"/>
    </location>
</feature>
<organism evidence="2 3">
    <name type="scientific">Haloterrigena alkaliphila</name>
    <dbReference type="NCBI Taxonomy" id="2816475"/>
    <lineage>
        <taxon>Archaea</taxon>
        <taxon>Methanobacteriati</taxon>
        <taxon>Methanobacteriota</taxon>
        <taxon>Stenosarchaea group</taxon>
        <taxon>Halobacteria</taxon>
        <taxon>Halobacteriales</taxon>
        <taxon>Natrialbaceae</taxon>
        <taxon>Haloterrigena</taxon>
    </lineage>
</organism>